<comment type="catalytic activity">
    <reaction evidence="10">
        <text>L-arginyl-[protein] + 2 S-adenosyl-L-methionine = N(omega),N(omega)-dimethyl-L-arginyl-[protein] + 2 S-adenosyl-L-homocysteine + 2 H(+)</text>
        <dbReference type="Rhea" id="RHEA:48096"/>
        <dbReference type="Rhea" id="RHEA-COMP:10532"/>
        <dbReference type="Rhea" id="RHEA-COMP:11991"/>
        <dbReference type="ChEBI" id="CHEBI:15378"/>
        <dbReference type="ChEBI" id="CHEBI:29965"/>
        <dbReference type="ChEBI" id="CHEBI:57856"/>
        <dbReference type="ChEBI" id="CHEBI:59789"/>
        <dbReference type="ChEBI" id="CHEBI:61897"/>
        <dbReference type="EC" id="2.1.1.319"/>
    </reaction>
    <physiologicalReaction direction="left-to-right" evidence="10">
        <dbReference type="Rhea" id="RHEA:48097"/>
    </physiologicalReaction>
</comment>
<evidence type="ECO:0000256" key="13">
    <source>
        <dbReference type="SAM" id="MobiDB-lite"/>
    </source>
</evidence>
<dbReference type="GO" id="GO:0035242">
    <property type="term" value="F:protein-arginine omega-N asymmetric methyltransferase activity"/>
    <property type="evidence" value="ECO:0007669"/>
    <property type="project" value="UniProtKB-EC"/>
</dbReference>
<comment type="caution">
    <text evidence="17">The sequence shown here is derived from an EMBL/GenBank/DDBJ whole genome shotgun (WGS) entry which is preliminary data.</text>
</comment>
<keyword evidence="18" id="KW-1185">Reference proteome</keyword>
<protein>
    <recommendedName>
        <fullName evidence="2">type I protein arginine methyltransferase</fullName>
        <ecNumber evidence="2">2.1.1.319</ecNumber>
    </recommendedName>
</protein>
<evidence type="ECO:0000256" key="2">
    <source>
        <dbReference type="ARBA" id="ARBA00011925"/>
    </source>
</evidence>
<dbReference type="InterPro" id="IPR055135">
    <property type="entry name" value="PRMT_dom"/>
</dbReference>
<dbReference type="GO" id="GO:0005829">
    <property type="term" value="C:cytosol"/>
    <property type="evidence" value="ECO:0007669"/>
    <property type="project" value="UniProtKB-SubCell"/>
</dbReference>
<dbReference type="SUPFAM" id="SSF57667">
    <property type="entry name" value="beta-beta-alpha zinc fingers"/>
    <property type="match status" value="1"/>
</dbReference>
<dbReference type="EMBL" id="JAWZYT010001167">
    <property type="protein sequence ID" value="KAK4314953.1"/>
    <property type="molecule type" value="Genomic_DNA"/>
</dbReference>
<accession>A0AAE1PUW9</accession>
<dbReference type="GO" id="GO:0032259">
    <property type="term" value="P:methylation"/>
    <property type="evidence" value="ECO:0007669"/>
    <property type="project" value="UniProtKB-KW"/>
</dbReference>
<organism evidence="17 18">
    <name type="scientific">Petrolisthes manimaculis</name>
    <dbReference type="NCBI Taxonomy" id="1843537"/>
    <lineage>
        <taxon>Eukaryota</taxon>
        <taxon>Metazoa</taxon>
        <taxon>Ecdysozoa</taxon>
        <taxon>Arthropoda</taxon>
        <taxon>Crustacea</taxon>
        <taxon>Multicrustacea</taxon>
        <taxon>Malacostraca</taxon>
        <taxon>Eumalacostraca</taxon>
        <taxon>Eucarida</taxon>
        <taxon>Decapoda</taxon>
        <taxon>Pleocyemata</taxon>
        <taxon>Anomura</taxon>
        <taxon>Galatheoidea</taxon>
        <taxon>Porcellanidae</taxon>
        <taxon>Petrolisthes</taxon>
    </lineage>
</organism>
<dbReference type="SUPFAM" id="SSF53335">
    <property type="entry name" value="S-adenosyl-L-methionine-dependent methyltransferases"/>
    <property type="match status" value="1"/>
</dbReference>
<name>A0AAE1PUW9_9EUCA</name>
<dbReference type="PANTHER" id="PTHR11006">
    <property type="entry name" value="PROTEIN ARGININE N-METHYLTRANSFERASE"/>
    <property type="match status" value="1"/>
</dbReference>
<dbReference type="Pfam" id="PF13649">
    <property type="entry name" value="Methyltransf_25"/>
    <property type="match status" value="1"/>
</dbReference>
<evidence type="ECO:0000256" key="9">
    <source>
        <dbReference type="ARBA" id="ARBA00022833"/>
    </source>
</evidence>
<dbReference type="CDD" id="cd02440">
    <property type="entry name" value="AdoMet_MTases"/>
    <property type="match status" value="1"/>
</dbReference>
<evidence type="ECO:0000259" key="16">
    <source>
        <dbReference type="Pfam" id="PF22528"/>
    </source>
</evidence>
<evidence type="ECO:0000259" key="14">
    <source>
        <dbReference type="Pfam" id="PF13649"/>
    </source>
</evidence>
<feature type="domain" description="Protein arginine N-methyltransferase 3-like C2H2 zinc finger" evidence="15">
    <location>
        <begin position="98"/>
        <end position="141"/>
    </location>
</feature>
<evidence type="ECO:0000256" key="1">
    <source>
        <dbReference type="ARBA" id="ARBA00004514"/>
    </source>
</evidence>
<evidence type="ECO:0000259" key="15">
    <source>
        <dbReference type="Pfam" id="PF21137"/>
    </source>
</evidence>
<dbReference type="GO" id="GO:0042054">
    <property type="term" value="F:histone methyltransferase activity"/>
    <property type="evidence" value="ECO:0007669"/>
    <property type="project" value="TreeGrafter"/>
</dbReference>
<keyword evidence="4 12" id="KW-0489">Methyltransferase</keyword>
<dbReference type="GO" id="GO:0008270">
    <property type="term" value="F:zinc ion binding"/>
    <property type="evidence" value="ECO:0007669"/>
    <property type="project" value="UniProtKB-KW"/>
</dbReference>
<proteinExistence type="predicted"/>
<dbReference type="Pfam" id="PF21137">
    <property type="entry name" value="ANM3_C2H2_Zf"/>
    <property type="match status" value="1"/>
</dbReference>
<evidence type="ECO:0000256" key="8">
    <source>
        <dbReference type="ARBA" id="ARBA00022771"/>
    </source>
</evidence>
<keyword evidence="9" id="KW-0862">Zinc</keyword>
<reference evidence="17" key="1">
    <citation type="submission" date="2023-11" db="EMBL/GenBank/DDBJ databases">
        <title>Genome assemblies of two species of porcelain crab, Petrolisthes cinctipes and Petrolisthes manimaculis (Anomura: Porcellanidae).</title>
        <authorList>
            <person name="Angst P."/>
        </authorList>
    </citation>
    <scope>NUCLEOTIDE SEQUENCE</scope>
    <source>
        <strain evidence="17">PB745_02</strain>
        <tissue evidence="17">Gill</tissue>
    </source>
</reference>
<dbReference type="InterPro" id="IPR025799">
    <property type="entry name" value="Arg_MeTrfase"/>
</dbReference>
<evidence type="ECO:0000256" key="5">
    <source>
        <dbReference type="ARBA" id="ARBA00022679"/>
    </source>
</evidence>
<dbReference type="Proteomes" id="UP001292094">
    <property type="component" value="Unassembled WGS sequence"/>
</dbReference>
<feature type="domain" description="Methyltransferase" evidence="14">
    <location>
        <begin position="261"/>
        <end position="356"/>
    </location>
</feature>
<dbReference type="InterPro" id="IPR049482">
    <property type="entry name" value="ANM3-like_C2H2_Zf"/>
</dbReference>
<keyword evidence="6 12" id="KW-0949">S-adenosyl-L-methionine</keyword>
<feature type="region of interest" description="Disordered" evidence="13">
    <location>
        <begin position="1"/>
        <end position="28"/>
    </location>
</feature>
<sequence length="529" mass="60231">MSDSDEMPALEEDPSPPSNHHTTTHHQLPSTYNSLVSKELMACDSDGSEYEDEEEWEEIEESVTIKTVCLFCPVISYSVTTCLAHMIDAHGFDCMSFVCKFSLDQVGFIKLVNYVRKECPSPDDLIKQEKDVWDNNDYMKPVLNDDALLMYDIEEMVNRSDEVESDYERSYKGATCEELQEIINKQREVMQRMLQAAQANSKTDKVWARTVGDMRPEEDEGYFYSYAHFDIHHEMLSDSVRTESYRAALLENTEMVRGKKVLDLGCGTGILSLFSAKAGATVTAVDMSDVLFQAIDIVRENKMESSITLLKGRLEDLNFEHHFDFIVSEWMGYFLLFEGMLDSVLHARDHHLAPGGTLLPNRCTMHILGADDMDTYNKLVVFWDDVYGFKMSCMKQEVVKEASTDVVKSENIITSAAIIADFDLMKIQPSDTEFTTKFSLAVSRQGQITTLVGYFDTFFDLPHPVYFSTGPHAKPTHWKQTLFYLPKPKPVSAGEVLEGSISVRRKRREVRSLDVSITLDGQTLRYVVE</sequence>
<dbReference type="InterPro" id="IPR029063">
    <property type="entry name" value="SAM-dependent_MTases_sf"/>
</dbReference>
<dbReference type="InterPro" id="IPR036236">
    <property type="entry name" value="Znf_C2H2_sf"/>
</dbReference>
<dbReference type="EC" id="2.1.1.319" evidence="2"/>
<keyword evidence="3" id="KW-0963">Cytoplasm</keyword>
<dbReference type="Gene3D" id="2.70.160.11">
    <property type="entry name" value="Hnrnp arginine n-methyltransferase1"/>
    <property type="match status" value="1"/>
</dbReference>
<keyword evidence="7" id="KW-0479">Metal-binding</keyword>
<evidence type="ECO:0000256" key="7">
    <source>
        <dbReference type="ARBA" id="ARBA00022723"/>
    </source>
</evidence>
<keyword evidence="5 12" id="KW-0808">Transferase</keyword>
<evidence type="ECO:0000256" key="3">
    <source>
        <dbReference type="ARBA" id="ARBA00022490"/>
    </source>
</evidence>
<evidence type="ECO:0000256" key="4">
    <source>
        <dbReference type="ARBA" id="ARBA00022603"/>
    </source>
</evidence>
<evidence type="ECO:0000313" key="18">
    <source>
        <dbReference type="Proteomes" id="UP001292094"/>
    </source>
</evidence>
<dbReference type="GO" id="GO:0005634">
    <property type="term" value="C:nucleus"/>
    <property type="evidence" value="ECO:0007669"/>
    <property type="project" value="TreeGrafter"/>
</dbReference>
<comment type="catalytic activity">
    <reaction evidence="11">
        <text>L-arginyl-[protein] + S-adenosyl-L-methionine = N(omega)-methyl-L-arginyl-[protein] + S-adenosyl-L-homocysteine + H(+)</text>
        <dbReference type="Rhea" id="RHEA:48100"/>
        <dbReference type="Rhea" id="RHEA-COMP:10532"/>
        <dbReference type="Rhea" id="RHEA-COMP:11990"/>
        <dbReference type="ChEBI" id="CHEBI:15378"/>
        <dbReference type="ChEBI" id="CHEBI:29965"/>
        <dbReference type="ChEBI" id="CHEBI:57856"/>
        <dbReference type="ChEBI" id="CHEBI:59789"/>
        <dbReference type="ChEBI" id="CHEBI:65280"/>
    </reaction>
    <physiologicalReaction direction="left-to-right" evidence="11">
        <dbReference type="Rhea" id="RHEA:48101"/>
    </physiologicalReaction>
</comment>
<dbReference type="Gene3D" id="3.40.50.150">
    <property type="entry name" value="Vaccinia Virus protein VP39"/>
    <property type="match status" value="1"/>
</dbReference>
<dbReference type="FunFam" id="3.40.50.150:FF:000016">
    <property type="entry name" value="Protein arginine N-methyltransferase 6"/>
    <property type="match status" value="1"/>
</dbReference>
<evidence type="ECO:0000256" key="12">
    <source>
        <dbReference type="PROSITE-ProRule" id="PRU01015"/>
    </source>
</evidence>
<keyword evidence="8" id="KW-0863">Zinc-finger</keyword>
<feature type="domain" description="Protein arginine N-methyltransferase" evidence="16">
    <location>
        <begin position="362"/>
        <end position="519"/>
    </location>
</feature>
<feature type="compositionally biased region" description="Acidic residues" evidence="13">
    <location>
        <begin position="1"/>
        <end position="14"/>
    </location>
</feature>
<comment type="subcellular location">
    <subcellularLocation>
        <location evidence="1">Cytoplasm</location>
        <location evidence="1">Cytosol</location>
    </subcellularLocation>
</comment>
<dbReference type="InterPro" id="IPR041698">
    <property type="entry name" value="Methyltransf_25"/>
</dbReference>
<evidence type="ECO:0000256" key="6">
    <source>
        <dbReference type="ARBA" id="ARBA00022691"/>
    </source>
</evidence>
<dbReference type="Pfam" id="PF22528">
    <property type="entry name" value="PRMT_C"/>
    <property type="match status" value="1"/>
</dbReference>
<gene>
    <name evidence="17" type="ORF">Pmani_013793</name>
</gene>
<evidence type="ECO:0000256" key="10">
    <source>
        <dbReference type="ARBA" id="ARBA00047384"/>
    </source>
</evidence>
<dbReference type="PROSITE" id="PS51678">
    <property type="entry name" value="SAM_MT_PRMT"/>
    <property type="match status" value="1"/>
</dbReference>
<evidence type="ECO:0000313" key="17">
    <source>
        <dbReference type="EMBL" id="KAK4314953.1"/>
    </source>
</evidence>
<dbReference type="AlphaFoldDB" id="A0AAE1PUW9"/>
<dbReference type="FunFam" id="2.70.160.11:FF:000001">
    <property type="entry name" value="Blast:Protein arginine N-methyltransferase 1"/>
    <property type="match status" value="1"/>
</dbReference>
<evidence type="ECO:0000256" key="11">
    <source>
        <dbReference type="ARBA" id="ARBA00049303"/>
    </source>
</evidence>
<dbReference type="PANTHER" id="PTHR11006:SF53">
    <property type="entry name" value="PROTEIN ARGININE N-METHYLTRANSFERASE 3"/>
    <property type="match status" value="1"/>
</dbReference>